<protein>
    <recommendedName>
        <fullName evidence="3">Tumor necrosis factor</fullName>
    </recommendedName>
    <alternativeName>
        <fullName evidence="10">TNF-alpha</fullName>
    </alternativeName>
</protein>
<dbReference type="InterPro" id="IPR006052">
    <property type="entry name" value="TNF_dom"/>
</dbReference>
<evidence type="ECO:0000256" key="8">
    <source>
        <dbReference type="ARBA" id="ARBA00023136"/>
    </source>
</evidence>
<dbReference type="Ensembl" id="ENSOSIT00000028017.1">
    <property type="protein sequence ID" value="ENSOSIP00000026567.1"/>
    <property type="gene ID" value="ENSOSIG00000013918.1"/>
</dbReference>
<evidence type="ECO:0000256" key="1">
    <source>
        <dbReference type="ARBA" id="ARBA00004606"/>
    </source>
</evidence>
<evidence type="ECO:0000256" key="10">
    <source>
        <dbReference type="ARBA" id="ARBA00029751"/>
    </source>
</evidence>
<dbReference type="PROSITE" id="PS50049">
    <property type="entry name" value="THD_2"/>
    <property type="match status" value="1"/>
</dbReference>
<reference evidence="13" key="1">
    <citation type="submission" date="2025-08" db="UniProtKB">
        <authorList>
            <consortium name="Ensembl"/>
        </authorList>
    </citation>
    <scope>IDENTIFICATION</scope>
</reference>
<evidence type="ECO:0000256" key="4">
    <source>
        <dbReference type="ARBA" id="ARBA00022514"/>
    </source>
</evidence>
<dbReference type="InterPro" id="IPR008983">
    <property type="entry name" value="Tumour_necrosis_fac-like_dom"/>
</dbReference>
<keyword evidence="4" id="KW-0202">Cytokine</keyword>
<dbReference type="GO" id="GO:0001889">
    <property type="term" value="P:liver development"/>
    <property type="evidence" value="ECO:0007669"/>
    <property type="project" value="Ensembl"/>
</dbReference>
<comment type="subcellular location">
    <subcellularLocation>
        <location evidence="1">Membrane</location>
        <topology evidence="1">Single-pass type II membrane protein</topology>
    </subcellularLocation>
</comment>
<keyword evidence="14" id="KW-1185">Reference proteome</keyword>
<dbReference type="GO" id="GO:0016020">
    <property type="term" value="C:membrane"/>
    <property type="evidence" value="ECO:0007669"/>
    <property type="project" value="UniProtKB-SubCell"/>
</dbReference>
<dbReference type="Proteomes" id="UP000694383">
    <property type="component" value="Unplaced"/>
</dbReference>
<keyword evidence="5 11" id="KW-0812">Transmembrane</keyword>
<dbReference type="PANTHER" id="PTHR11471:SF23">
    <property type="entry name" value="TUMOR NECROSIS FACTOR"/>
    <property type="match status" value="1"/>
</dbReference>
<dbReference type="Gene3D" id="2.60.120.40">
    <property type="match status" value="1"/>
</dbReference>
<evidence type="ECO:0000259" key="12">
    <source>
        <dbReference type="PROSITE" id="PS50049"/>
    </source>
</evidence>
<sequence length="252" mass="27850">RAQHPDDKTMVEYSAAATDVEAGVEQKMAVLVEKKRSIGWMWKILVVLVVVALCLGGARLFVWYWSERPEIMGNNLRRAHGSPFSSDLHQSLKQISSNSKAAIHLQGLEENSVLKWADDEGHAFSRGGLKLVNNEIIIPREGLYFVYSQASFRVSCGDSDTEGTSKNPTHLSHRIQRFSKSVGGKTSVMSALRSVCQTGGQVGGSAEHNWYNAIYLGGVFSLNQGDRLWTETRPLLELETDDGSTFFGVFAL</sequence>
<evidence type="ECO:0000256" key="9">
    <source>
        <dbReference type="ARBA" id="ARBA00023157"/>
    </source>
</evidence>
<proteinExistence type="inferred from homology"/>
<name>A0A8C7YHI8_9TELE</name>
<evidence type="ECO:0000313" key="13">
    <source>
        <dbReference type="Ensembl" id="ENSOSIP00000026567.1"/>
    </source>
</evidence>
<evidence type="ECO:0000256" key="6">
    <source>
        <dbReference type="ARBA" id="ARBA00022968"/>
    </source>
</evidence>
<organism evidence="13 14">
    <name type="scientific">Oryzias sinensis</name>
    <name type="common">Chinese medaka</name>
    <dbReference type="NCBI Taxonomy" id="183150"/>
    <lineage>
        <taxon>Eukaryota</taxon>
        <taxon>Metazoa</taxon>
        <taxon>Chordata</taxon>
        <taxon>Craniata</taxon>
        <taxon>Vertebrata</taxon>
        <taxon>Euteleostomi</taxon>
        <taxon>Actinopterygii</taxon>
        <taxon>Neopterygii</taxon>
        <taxon>Teleostei</taxon>
        <taxon>Neoteleostei</taxon>
        <taxon>Acanthomorphata</taxon>
        <taxon>Ovalentaria</taxon>
        <taxon>Atherinomorphae</taxon>
        <taxon>Beloniformes</taxon>
        <taxon>Adrianichthyidae</taxon>
        <taxon>Oryziinae</taxon>
        <taxon>Oryzias</taxon>
    </lineage>
</organism>
<dbReference type="GO" id="GO:0005615">
    <property type="term" value="C:extracellular space"/>
    <property type="evidence" value="ECO:0007669"/>
    <property type="project" value="UniProtKB-KW"/>
</dbReference>
<feature type="domain" description="THD" evidence="12">
    <location>
        <begin position="101"/>
        <end position="252"/>
    </location>
</feature>
<reference evidence="13" key="2">
    <citation type="submission" date="2025-09" db="UniProtKB">
        <authorList>
            <consortium name="Ensembl"/>
        </authorList>
    </citation>
    <scope>IDENTIFICATION</scope>
</reference>
<dbReference type="GO" id="GO:0006955">
    <property type="term" value="P:immune response"/>
    <property type="evidence" value="ECO:0007669"/>
    <property type="project" value="Ensembl"/>
</dbReference>
<dbReference type="GO" id="GO:0005125">
    <property type="term" value="F:cytokine activity"/>
    <property type="evidence" value="ECO:0007669"/>
    <property type="project" value="UniProtKB-KW"/>
</dbReference>
<dbReference type="PRINTS" id="PR01234">
    <property type="entry name" value="TNECROSISFCT"/>
</dbReference>
<dbReference type="PANTHER" id="PTHR11471">
    <property type="entry name" value="TUMOR NECROSIS FACTOR FAMILY MEMBER"/>
    <property type="match status" value="1"/>
</dbReference>
<evidence type="ECO:0000256" key="3">
    <source>
        <dbReference type="ARBA" id="ARBA00013893"/>
    </source>
</evidence>
<feature type="transmembrane region" description="Helical" evidence="11">
    <location>
        <begin position="44"/>
        <end position="65"/>
    </location>
</feature>
<dbReference type="Pfam" id="PF00229">
    <property type="entry name" value="TNF"/>
    <property type="match status" value="1"/>
</dbReference>
<keyword evidence="6" id="KW-0735">Signal-anchor</keyword>
<dbReference type="SUPFAM" id="SSF49842">
    <property type="entry name" value="TNF-like"/>
    <property type="match status" value="1"/>
</dbReference>
<evidence type="ECO:0000256" key="5">
    <source>
        <dbReference type="ARBA" id="ARBA00022692"/>
    </source>
</evidence>
<evidence type="ECO:0000256" key="2">
    <source>
        <dbReference type="ARBA" id="ARBA00008670"/>
    </source>
</evidence>
<dbReference type="AlphaFoldDB" id="A0A8C7YHI8"/>
<comment type="similarity">
    <text evidence="2">Belongs to the tumor necrosis factor family.</text>
</comment>
<evidence type="ECO:0000313" key="14">
    <source>
        <dbReference type="Proteomes" id="UP000694383"/>
    </source>
</evidence>
<dbReference type="GO" id="GO:0005164">
    <property type="term" value="F:tumor necrosis factor receptor binding"/>
    <property type="evidence" value="ECO:0007669"/>
    <property type="project" value="InterPro"/>
</dbReference>
<accession>A0A8C7YHI8</accession>
<dbReference type="GeneTree" id="ENSGT01060000248544"/>
<keyword evidence="9" id="KW-1015">Disulfide bond</keyword>
<dbReference type="CDD" id="cd00184">
    <property type="entry name" value="TNF"/>
    <property type="match status" value="1"/>
</dbReference>
<dbReference type="InterPro" id="IPR006053">
    <property type="entry name" value="TNF"/>
</dbReference>
<evidence type="ECO:0000256" key="7">
    <source>
        <dbReference type="ARBA" id="ARBA00022989"/>
    </source>
</evidence>
<dbReference type="GO" id="GO:0042742">
    <property type="term" value="P:defense response to bacterium"/>
    <property type="evidence" value="ECO:0007669"/>
    <property type="project" value="Ensembl"/>
</dbReference>
<keyword evidence="7 11" id="KW-1133">Transmembrane helix</keyword>
<evidence type="ECO:0000256" key="11">
    <source>
        <dbReference type="SAM" id="Phobius"/>
    </source>
</evidence>
<dbReference type="SMART" id="SM00207">
    <property type="entry name" value="TNF"/>
    <property type="match status" value="1"/>
</dbReference>
<keyword evidence="8 11" id="KW-0472">Membrane</keyword>